<organism evidence="1 2">
    <name type="scientific">Robertmurraya yapensis</name>
    <name type="common">ex Hitch et al 2024</name>
    <dbReference type="NCBI Taxonomy" id="3133160"/>
    <lineage>
        <taxon>Bacteria</taxon>
        <taxon>Bacillati</taxon>
        <taxon>Bacillota</taxon>
        <taxon>Bacilli</taxon>
        <taxon>Bacillales</taxon>
        <taxon>Bacillaceae</taxon>
        <taxon>Robertmurraya</taxon>
    </lineage>
</organism>
<accession>A0ACC6SGC6</accession>
<reference evidence="1" key="1">
    <citation type="submission" date="2024-03" db="EMBL/GenBank/DDBJ databases">
        <title>Human intestinal bacterial collection.</title>
        <authorList>
            <person name="Pauvert C."/>
            <person name="Hitch T.C.A."/>
            <person name="Clavel T."/>
        </authorList>
    </citation>
    <scope>NUCLEOTIDE SEQUENCE</scope>
    <source>
        <strain evidence="1">CLA-AA-H227</strain>
    </source>
</reference>
<evidence type="ECO:0000313" key="1">
    <source>
        <dbReference type="EMBL" id="MEQ2529095.1"/>
    </source>
</evidence>
<evidence type="ECO:0000313" key="2">
    <source>
        <dbReference type="Proteomes" id="UP001439875"/>
    </source>
</evidence>
<keyword evidence="2" id="KW-1185">Reference proteome</keyword>
<gene>
    <name evidence="1" type="ORF">WMO40_20685</name>
</gene>
<comment type="caution">
    <text evidence="1">The sequence shown here is derived from an EMBL/GenBank/DDBJ whole genome shotgun (WGS) entry which is preliminary data.</text>
</comment>
<sequence length="381" mass="43934">MKLQVLSADELLISRIKERNLFEQVVSIHSLDNVTEDYLLISDSFISYEELSNIDLQKAEKVFYMLQNHYDPDLEKTVKALCESRDIVLVPSRLVATQIIELIEKELNPLKKKTSNVFSFFSTIGNIGTTTTCLSVSKHLQENSKAKIGVLLLNAWDDGTDQLDYRGSYLHEIKTKLSSQLLNNEDEFLSLFHMEVKDSLYILGGNKSTRMERLYKKEEVNYLIELSKNYFDIVLIDCGCHFDNALMVQALAESDLRFLIMNQQTKAIKKFNQIFNDVLYPIGYKKSDFLMVINYYQDELGLISSKEINKEIGIPMLTMIEESKFGKIAEKEQTLLYSYESKEFNTYQESINIIAKSISSASGIELLQQDMKKRKRLFGRG</sequence>
<name>A0ACC6SGC6_9BACI</name>
<dbReference type="Proteomes" id="UP001439875">
    <property type="component" value="Unassembled WGS sequence"/>
</dbReference>
<proteinExistence type="predicted"/>
<protein>
    <submittedName>
        <fullName evidence="1">Uncharacterized protein</fullName>
    </submittedName>
</protein>
<dbReference type="EMBL" id="JBBMEW010000027">
    <property type="protein sequence ID" value="MEQ2529095.1"/>
    <property type="molecule type" value="Genomic_DNA"/>
</dbReference>